<reference evidence="4 5" key="1">
    <citation type="submission" date="2016-03" db="EMBL/GenBank/DDBJ databases">
        <title>Genome sequence of Pontibacter sp. nov., of the family cytophagaceae, isolated from marine sediment of the Yellow Sea, China.</title>
        <authorList>
            <person name="Zhang G."/>
            <person name="Zhang R."/>
        </authorList>
    </citation>
    <scope>NUCLEOTIDE SEQUENCE [LARGE SCALE GENOMIC DNA]</scope>
    <source>
        <strain evidence="4 5">S10-8</strain>
    </source>
</reference>
<gene>
    <name evidence="4" type="ORF">A3841_18275</name>
</gene>
<keyword evidence="1" id="KW-0238">DNA-binding</keyword>
<evidence type="ECO:0000313" key="4">
    <source>
        <dbReference type="EMBL" id="OKL40272.1"/>
    </source>
</evidence>
<accession>A0A1Q5PDQ2</accession>
<dbReference type="PROSITE" id="PS50943">
    <property type="entry name" value="HTH_CROC1"/>
    <property type="match status" value="1"/>
</dbReference>
<feature type="region of interest" description="Disordered" evidence="2">
    <location>
        <begin position="74"/>
        <end position="117"/>
    </location>
</feature>
<dbReference type="SMART" id="SM00530">
    <property type="entry name" value="HTH_XRE"/>
    <property type="match status" value="1"/>
</dbReference>
<dbReference type="GO" id="GO:0005829">
    <property type="term" value="C:cytosol"/>
    <property type="evidence" value="ECO:0007669"/>
    <property type="project" value="TreeGrafter"/>
</dbReference>
<feature type="domain" description="HTH cro/C1-type" evidence="3">
    <location>
        <begin position="9"/>
        <end position="63"/>
    </location>
</feature>
<evidence type="ECO:0000313" key="5">
    <source>
        <dbReference type="Proteomes" id="UP000186551"/>
    </source>
</evidence>
<dbReference type="GO" id="GO:0003677">
    <property type="term" value="F:DNA binding"/>
    <property type="evidence" value="ECO:0007669"/>
    <property type="project" value="UniProtKB-KW"/>
</dbReference>
<dbReference type="CDD" id="cd00093">
    <property type="entry name" value="HTH_XRE"/>
    <property type="match status" value="1"/>
</dbReference>
<dbReference type="Proteomes" id="UP000186551">
    <property type="component" value="Unassembled WGS sequence"/>
</dbReference>
<proteinExistence type="predicted"/>
<dbReference type="InterPro" id="IPR050807">
    <property type="entry name" value="TransReg_Diox_bact_type"/>
</dbReference>
<dbReference type="Pfam" id="PF12844">
    <property type="entry name" value="HTH_19"/>
    <property type="match status" value="1"/>
</dbReference>
<dbReference type="EMBL" id="LVWA01000005">
    <property type="protein sequence ID" value="OKL40272.1"/>
    <property type="molecule type" value="Genomic_DNA"/>
</dbReference>
<protein>
    <recommendedName>
        <fullName evidence="3">HTH cro/C1-type domain-containing protein</fullName>
    </recommendedName>
</protein>
<comment type="caution">
    <text evidence="4">The sequence shown here is derived from an EMBL/GenBank/DDBJ whole genome shotgun (WGS) entry which is preliminary data.</text>
</comment>
<dbReference type="InterPro" id="IPR010982">
    <property type="entry name" value="Lambda_DNA-bd_dom_sf"/>
</dbReference>
<dbReference type="STRING" id="1797110.A3841_18275"/>
<dbReference type="InterPro" id="IPR001387">
    <property type="entry name" value="Cro/C1-type_HTH"/>
</dbReference>
<dbReference type="SUPFAM" id="SSF47413">
    <property type="entry name" value="lambda repressor-like DNA-binding domains"/>
    <property type="match status" value="1"/>
</dbReference>
<dbReference type="RefSeq" id="WP_073852375.1">
    <property type="nucleotide sequence ID" value="NZ_LVWA01000005.1"/>
</dbReference>
<dbReference type="GO" id="GO:0003700">
    <property type="term" value="F:DNA-binding transcription factor activity"/>
    <property type="evidence" value="ECO:0007669"/>
    <property type="project" value="TreeGrafter"/>
</dbReference>
<evidence type="ECO:0000256" key="2">
    <source>
        <dbReference type="SAM" id="MobiDB-lite"/>
    </source>
</evidence>
<dbReference type="Gene3D" id="1.10.260.40">
    <property type="entry name" value="lambda repressor-like DNA-binding domains"/>
    <property type="match status" value="1"/>
</dbReference>
<name>A0A1Q5PDQ2_9BACT</name>
<organism evidence="4 5">
    <name type="scientific">Pontibacter flavimaris</name>
    <dbReference type="NCBI Taxonomy" id="1797110"/>
    <lineage>
        <taxon>Bacteria</taxon>
        <taxon>Pseudomonadati</taxon>
        <taxon>Bacteroidota</taxon>
        <taxon>Cytophagia</taxon>
        <taxon>Cytophagales</taxon>
        <taxon>Hymenobacteraceae</taxon>
        <taxon>Pontibacter</taxon>
    </lineage>
</organism>
<dbReference type="OrthoDB" id="2902336at2"/>
<evidence type="ECO:0000259" key="3">
    <source>
        <dbReference type="PROSITE" id="PS50943"/>
    </source>
</evidence>
<evidence type="ECO:0000256" key="1">
    <source>
        <dbReference type="ARBA" id="ARBA00023125"/>
    </source>
</evidence>
<dbReference type="AlphaFoldDB" id="A0A1Q5PDQ2"/>
<keyword evidence="5" id="KW-1185">Reference proteome</keyword>
<sequence>MTKTQADRFKEIRDTLGFTQKEFAEQLSLNQTYISAIENGKRGISSKLLKRLFELFQVSSEWLLNERGEMFTNSSITNNDKESKNVENLGGPHRYLKTPNKDEPLGEEEPGGYTPPTQEELRRIKAGVDDYKKKMDLVINYTDKFKFELEKSNPELYRTRQEALHFGDLVTALHTFYATYLRQYSFVEMTLQLPKQIENINDFSYQDFKQEAFKILDSIENEKDMLGYGNEKLIELLNFLKQFDRDEVIEDYLLQ</sequence>
<dbReference type="PANTHER" id="PTHR46797:SF1">
    <property type="entry name" value="METHYLPHOSPHONATE SYNTHASE"/>
    <property type="match status" value="1"/>
</dbReference>
<dbReference type="PANTHER" id="PTHR46797">
    <property type="entry name" value="HTH-TYPE TRANSCRIPTIONAL REGULATOR"/>
    <property type="match status" value="1"/>
</dbReference>